<organism evidence="3">
    <name type="scientific">marine sediment metagenome</name>
    <dbReference type="NCBI Taxonomy" id="412755"/>
    <lineage>
        <taxon>unclassified sequences</taxon>
        <taxon>metagenomes</taxon>
        <taxon>ecological metagenomes</taxon>
    </lineage>
</organism>
<dbReference type="SUPFAM" id="SSF48452">
    <property type="entry name" value="TPR-like"/>
    <property type="match status" value="1"/>
</dbReference>
<comment type="caution">
    <text evidence="3">The sequence shown here is derived from an EMBL/GenBank/DDBJ whole genome shotgun (WGS) entry which is preliminary data.</text>
</comment>
<evidence type="ECO:0000256" key="2">
    <source>
        <dbReference type="SAM" id="Phobius"/>
    </source>
</evidence>
<feature type="transmembrane region" description="Helical" evidence="2">
    <location>
        <begin position="12"/>
        <end position="31"/>
    </location>
</feature>
<evidence type="ECO:0000256" key="1">
    <source>
        <dbReference type="SAM" id="Coils"/>
    </source>
</evidence>
<sequence length="254" mass="29560">MAKILPKYWHIYITVIISLGLLNAGCSQFNFKRFTFGKKDKTNTLEEKVDALSNRIASLATINYDLKKSLNELKQEKERLNKEYVQLKNKQFAIETTQKLQNTEHNSLQEELLRTTILLQEINKKLTLVETDKNKIKTQLEELEYLYSKSTIVDKDTASPATVVEKVVDTGKSRKSLIRETQRKRKTSLVEDLLDKAIQLYRQGKFEDAIAKWQEVLALDPGKLEAKFNIEIARDRIKEKEIQEELKSSLIQRK</sequence>
<protein>
    <submittedName>
        <fullName evidence="3">Uncharacterized protein</fullName>
    </submittedName>
</protein>
<keyword evidence="2" id="KW-1133">Transmembrane helix</keyword>
<keyword evidence="1" id="KW-0175">Coiled coil</keyword>
<proteinExistence type="predicted"/>
<name>A0A0F9NIH3_9ZZZZ</name>
<gene>
    <name evidence="3" type="ORF">LCGC14_1332800</name>
</gene>
<feature type="coiled-coil region" evidence="1">
    <location>
        <begin position="63"/>
        <end position="90"/>
    </location>
</feature>
<accession>A0A0F9NIH3</accession>
<dbReference type="AlphaFoldDB" id="A0A0F9NIH3"/>
<evidence type="ECO:0000313" key="3">
    <source>
        <dbReference type="EMBL" id="KKM81142.1"/>
    </source>
</evidence>
<dbReference type="Gene3D" id="1.25.40.10">
    <property type="entry name" value="Tetratricopeptide repeat domain"/>
    <property type="match status" value="1"/>
</dbReference>
<dbReference type="InterPro" id="IPR011990">
    <property type="entry name" value="TPR-like_helical_dom_sf"/>
</dbReference>
<keyword evidence="2" id="KW-0812">Transmembrane</keyword>
<dbReference type="EMBL" id="LAZR01008072">
    <property type="protein sequence ID" value="KKM81142.1"/>
    <property type="molecule type" value="Genomic_DNA"/>
</dbReference>
<keyword evidence="2" id="KW-0472">Membrane</keyword>
<reference evidence="3" key="1">
    <citation type="journal article" date="2015" name="Nature">
        <title>Complex archaea that bridge the gap between prokaryotes and eukaryotes.</title>
        <authorList>
            <person name="Spang A."/>
            <person name="Saw J.H."/>
            <person name="Jorgensen S.L."/>
            <person name="Zaremba-Niedzwiedzka K."/>
            <person name="Martijn J."/>
            <person name="Lind A.E."/>
            <person name="van Eijk R."/>
            <person name="Schleper C."/>
            <person name="Guy L."/>
            <person name="Ettema T.J."/>
        </authorList>
    </citation>
    <scope>NUCLEOTIDE SEQUENCE</scope>
</reference>